<dbReference type="InterPro" id="IPR021858">
    <property type="entry name" value="Fun_TF"/>
</dbReference>
<evidence type="ECO:0000256" key="1">
    <source>
        <dbReference type="ARBA" id="ARBA00004123"/>
    </source>
</evidence>
<keyword evidence="2" id="KW-0539">Nucleus</keyword>
<protein>
    <recommendedName>
        <fullName evidence="6">Fungal-specific transcription factor domain-domain-containing protein</fullName>
    </recommendedName>
</protein>
<evidence type="ECO:0000256" key="3">
    <source>
        <dbReference type="SAM" id="MobiDB-lite"/>
    </source>
</evidence>
<name>A0A2J5I302_9EURO</name>
<feature type="compositionally biased region" description="Basic and acidic residues" evidence="3">
    <location>
        <begin position="35"/>
        <end position="44"/>
    </location>
</feature>
<proteinExistence type="predicted"/>
<dbReference type="PANTHER" id="PTHR37534:SF49">
    <property type="entry name" value="LYSINE BIOSYNTHESIS REGULATORY PROTEIN LYS14"/>
    <property type="match status" value="1"/>
</dbReference>
<sequence length="538" mass="60524">MLASDEEREKKAQSSVPGTYHVICIPESFSDLPEYAEHEPRGPKDLSSSPEPRSGSNRLATDVSEVNDPNILILRSFRDARGNPYLSPRNSPQSSKSDLRESSLSSVSAYTTVPDFTEEDRPLPLQPHEIFLLDHFRTAAWREIIPRAGIFESPSGYEINSDVFEQEAVNFPPLLYAMMAVSALSLYRQGVDQHTDPSLYCQQAFSSLQASMSEDKILLSDGNFLAHFLILVFETVAAKSSDLIISQHHISQILRLALLRRCTFGSERFSSIVWWVCHVDLYSLLSGAGTGEFVQAAIRNGLLSSSEHPHVFEESDMYGFQGVLLHLYQEHLALAVQLGLSAAELRRLRPLSPSPHVGQRLQEMEELRQALRQLWNSPEAHDLVHNQAALPKRLREMFHQASIVFHTTLLFSWTSLWPGQSSALSGTPDHEIHHHATMVLRLVEAMSSTTGDSDRRLHIFPIFLAGVGAPWGDLKIRAWELLSLLEEEEMGYRAAATCYMLQLVYERQMQQAEDGTQTLAVDWMDVLPGQDTQSTLYE</sequence>
<dbReference type="OrthoDB" id="3598904at2759"/>
<feature type="compositionally biased region" description="Polar residues" evidence="3">
    <location>
        <begin position="46"/>
        <end position="59"/>
    </location>
</feature>
<feature type="region of interest" description="Disordered" evidence="3">
    <location>
        <begin position="83"/>
        <end position="104"/>
    </location>
</feature>
<dbReference type="PANTHER" id="PTHR37534">
    <property type="entry name" value="TRANSCRIPTIONAL ACTIVATOR PROTEIN UGA3"/>
    <property type="match status" value="1"/>
</dbReference>
<gene>
    <name evidence="4" type="ORF">BDW42DRAFT_163304</name>
</gene>
<reference evidence="5" key="1">
    <citation type="submission" date="2017-12" db="EMBL/GenBank/DDBJ databases">
        <authorList>
            <consortium name="DOE Joint Genome Institute"/>
            <person name="Mondo S.J."/>
            <person name="Kjaerbolling I."/>
            <person name="Vesth T.C."/>
            <person name="Frisvad J.C."/>
            <person name="Nybo J.L."/>
            <person name="Theobald S."/>
            <person name="Kuo A."/>
            <person name="Bowyer P."/>
            <person name="Matsuda Y."/>
            <person name="Lyhne E.K."/>
            <person name="Kogle M.E."/>
            <person name="Clum A."/>
            <person name="Lipzen A."/>
            <person name="Salamov A."/>
            <person name="Ngan C.Y."/>
            <person name="Daum C."/>
            <person name="Chiniquy J."/>
            <person name="Barry K."/>
            <person name="LaButti K."/>
            <person name="Haridas S."/>
            <person name="Simmons B.A."/>
            <person name="Magnuson J.K."/>
            <person name="Mortensen U.H."/>
            <person name="Larsen T.O."/>
            <person name="Grigoriev I.V."/>
            <person name="Baker S.E."/>
            <person name="Andersen M.R."/>
            <person name="Nordberg H.P."/>
            <person name="Cantor M.N."/>
            <person name="Hua S.X."/>
        </authorList>
    </citation>
    <scope>NUCLEOTIDE SEQUENCE [LARGE SCALE GENOMIC DNA]</scope>
    <source>
        <strain evidence="5">IBT 19404</strain>
    </source>
</reference>
<dbReference type="GO" id="GO:0045944">
    <property type="term" value="P:positive regulation of transcription by RNA polymerase II"/>
    <property type="evidence" value="ECO:0007669"/>
    <property type="project" value="TreeGrafter"/>
</dbReference>
<dbReference type="AlphaFoldDB" id="A0A2J5I302"/>
<evidence type="ECO:0000256" key="2">
    <source>
        <dbReference type="ARBA" id="ARBA00023242"/>
    </source>
</evidence>
<feature type="region of interest" description="Disordered" evidence="3">
    <location>
        <begin position="33"/>
        <end position="62"/>
    </location>
</feature>
<dbReference type="GO" id="GO:0000976">
    <property type="term" value="F:transcription cis-regulatory region binding"/>
    <property type="evidence" value="ECO:0007669"/>
    <property type="project" value="TreeGrafter"/>
</dbReference>
<dbReference type="Pfam" id="PF11951">
    <property type="entry name" value="Fungal_trans_2"/>
    <property type="match status" value="1"/>
</dbReference>
<dbReference type="CDD" id="cd12148">
    <property type="entry name" value="fungal_TF_MHR"/>
    <property type="match status" value="1"/>
</dbReference>
<comment type="subcellular location">
    <subcellularLocation>
        <location evidence="1">Nucleus</location>
    </subcellularLocation>
</comment>
<dbReference type="EMBL" id="KZ559513">
    <property type="protein sequence ID" value="PLN84229.1"/>
    <property type="molecule type" value="Genomic_DNA"/>
</dbReference>
<dbReference type="Proteomes" id="UP000235023">
    <property type="component" value="Unassembled WGS sequence"/>
</dbReference>
<accession>A0A2J5I302</accession>
<evidence type="ECO:0008006" key="6">
    <source>
        <dbReference type="Google" id="ProtNLM"/>
    </source>
</evidence>
<dbReference type="GO" id="GO:0005634">
    <property type="term" value="C:nucleus"/>
    <property type="evidence" value="ECO:0007669"/>
    <property type="project" value="UniProtKB-SubCell"/>
</dbReference>
<evidence type="ECO:0000313" key="4">
    <source>
        <dbReference type="EMBL" id="PLN84229.1"/>
    </source>
</evidence>
<keyword evidence="5" id="KW-1185">Reference proteome</keyword>
<evidence type="ECO:0000313" key="5">
    <source>
        <dbReference type="Proteomes" id="UP000235023"/>
    </source>
</evidence>
<dbReference type="GO" id="GO:0003700">
    <property type="term" value="F:DNA-binding transcription factor activity"/>
    <property type="evidence" value="ECO:0007669"/>
    <property type="project" value="TreeGrafter"/>
</dbReference>
<organism evidence="4 5">
    <name type="scientific">Aspergillus taichungensis</name>
    <dbReference type="NCBI Taxonomy" id="482145"/>
    <lineage>
        <taxon>Eukaryota</taxon>
        <taxon>Fungi</taxon>
        <taxon>Dikarya</taxon>
        <taxon>Ascomycota</taxon>
        <taxon>Pezizomycotina</taxon>
        <taxon>Eurotiomycetes</taxon>
        <taxon>Eurotiomycetidae</taxon>
        <taxon>Eurotiales</taxon>
        <taxon>Aspergillaceae</taxon>
        <taxon>Aspergillus</taxon>
        <taxon>Aspergillus subgen. Circumdati</taxon>
    </lineage>
</organism>